<accession>A0ACC0BJK4</accession>
<dbReference type="EMBL" id="CM044703">
    <property type="protein sequence ID" value="KAI5672788.1"/>
    <property type="molecule type" value="Genomic_DNA"/>
</dbReference>
<name>A0ACC0BJK4_CATRO</name>
<dbReference type="Proteomes" id="UP001060085">
    <property type="component" value="Linkage Group LG03"/>
</dbReference>
<protein>
    <submittedName>
        <fullName evidence="1">Uncharacterized protein</fullName>
    </submittedName>
</protein>
<evidence type="ECO:0000313" key="2">
    <source>
        <dbReference type="Proteomes" id="UP001060085"/>
    </source>
</evidence>
<keyword evidence="2" id="KW-1185">Reference proteome</keyword>
<organism evidence="1 2">
    <name type="scientific">Catharanthus roseus</name>
    <name type="common">Madagascar periwinkle</name>
    <name type="synonym">Vinca rosea</name>
    <dbReference type="NCBI Taxonomy" id="4058"/>
    <lineage>
        <taxon>Eukaryota</taxon>
        <taxon>Viridiplantae</taxon>
        <taxon>Streptophyta</taxon>
        <taxon>Embryophyta</taxon>
        <taxon>Tracheophyta</taxon>
        <taxon>Spermatophyta</taxon>
        <taxon>Magnoliopsida</taxon>
        <taxon>eudicotyledons</taxon>
        <taxon>Gunneridae</taxon>
        <taxon>Pentapetalae</taxon>
        <taxon>asterids</taxon>
        <taxon>lamiids</taxon>
        <taxon>Gentianales</taxon>
        <taxon>Apocynaceae</taxon>
        <taxon>Rauvolfioideae</taxon>
        <taxon>Vinceae</taxon>
        <taxon>Catharanthinae</taxon>
        <taxon>Catharanthus</taxon>
    </lineage>
</organism>
<gene>
    <name evidence="1" type="ORF">M9H77_13152</name>
</gene>
<sequence>MGCVQTKAGGTYSPNRTIDRLKNQNGYVRGGEGRVGGGIERLKQQNGYLVKTGGKSAGNNGEEKKISREDEREGNGGKVSQRVVVKKIGTEELINGWPKWLVGNIPRDILANLVRKSADSYDKLGKVGQGTYSNVYKARDRDTGKIVALKKIRFDTSEPESVKFMAREIVILKQLDHPNVIKLEGLATSRMQYSLYLVFDFMQTDLTRVISRPEGRLTEPQVKCYMQQLLSGLQHCHERGILHRDIKASNLLIDENGMLKIADFGLANFYQPKPKRPLTNRVVTLWYRAPELLLGSTDYGVGIDLWSAGCLLAEMFVGRPIIPGRNEIEQLHKIFKLCGSPPEDYWKKVKPPATFRPPPHYKPSFQEAYPNIPDSTLGLLTMLLSLDPVHRGTAATALKSKFFTTGPLACSLDGLPVIRMTDDEAARSNNQSRSRGSKIMQQIHKVRDGHKRKVSFPDQVKVEFESSKAQEKPTDLCLHSQENISSSSSTASSIKPNMIRERSPPSPSAAFLSQHDRSAITEAHPNALKNIQNYPLLLASLTEAANHLQESRSGLNKRSMSTIDFRKLDLEKISKLFVGLDDN</sequence>
<proteinExistence type="predicted"/>
<comment type="caution">
    <text evidence="1">The sequence shown here is derived from an EMBL/GenBank/DDBJ whole genome shotgun (WGS) entry which is preliminary data.</text>
</comment>
<evidence type="ECO:0000313" key="1">
    <source>
        <dbReference type="EMBL" id="KAI5672788.1"/>
    </source>
</evidence>
<reference evidence="2" key="1">
    <citation type="journal article" date="2023" name="Nat. Plants">
        <title>Single-cell RNA sequencing provides a high-resolution roadmap for understanding the multicellular compartmentation of specialized metabolism.</title>
        <authorList>
            <person name="Sun S."/>
            <person name="Shen X."/>
            <person name="Li Y."/>
            <person name="Li Y."/>
            <person name="Wang S."/>
            <person name="Li R."/>
            <person name="Zhang H."/>
            <person name="Shen G."/>
            <person name="Guo B."/>
            <person name="Wei J."/>
            <person name="Xu J."/>
            <person name="St-Pierre B."/>
            <person name="Chen S."/>
            <person name="Sun C."/>
        </authorList>
    </citation>
    <scope>NUCLEOTIDE SEQUENCE [LARGE SCALE GENOMIC DNA]</scope>
</reference>